<comment type="caution">
    <text evidence="3">The sequence shown here is derived from an EMBL/GenBank/DDBJ whole genome shotgun (WGS) entry which is preliminary data.</text>
</comment>
<dbReference type="EMBL" id="BRXY01000531">
    <property type="protein sequence ID" value="GMH98616.1"/>
    <property type="molecule type" value="Genomic_DNA"/>
</dbReference>
<evidence type="ECO:0000313" key="3">
    <source>
        <dbReference type="EMBL" id="GMH98616.1"/>
    </source>
</evidence>
<dbReference type="PANTHER" id="PTHR37317:SF1">
    <property type="entry name" value="ZINC-RIBBON DOMAIN-CONTAINING PROTEIN-RELATED"/>
    <property type="match status" value="1"/>
</dbReference>
<dbReference type="OrthoDB" id="197298at2759"/>
<accession>A0A9W7BYA9</accession>
<proteinExistence type="predicted"/>
<name>A0A9W7BYA9_9STRA</name>
<dbReference type="Pfam" id="PF14311">
    <property type="entry name" value="DUF4379"/>
    <property type="match status" value="1"/>
</dbReference>
<feature type="region of interest" description="Disordered" evidence="1">
    <location>
        <begin position="27"/>
        <end position="52"/>
    </location>
</feature>
<organism evidence="3 4">
    <name type="scientific">Triparma strigata</name>
    <dbReference type="NCBI Taxonomy" id="1606541"/>
    <lineage>
        <taxon>Eukaryota</taxon>
        <taxon>Sar</taxon>
        <taxon>Stramenopiles</taxon>
        <taxon>Ochrophyta</taxon>
        <taxon>Bolidophyceae</taxon>
        <taxon>Parmales</taxon>
        <taxon>Triparmaceae</taxon>
        <taxon>Triparma</taxon>
    </lineage>
</organism>
<keyword evidence="4" id="KW-1185">Reference proteome</keyword>
<feature type="domain" description="Treble clef zinc finger" evidence="2">
    <location>
        <begin position="92"/>
        <end position="154"/>
    </location>
</feature>
<sequence>MCQENCENCPSLSRSLVYSEMTTIMSSTPHSIESSPRVSFAPPPPPSLTPIEATTTVASPVQTQTQSNLKATVALPPPPAVTPSLRARYPYLVQSYHPTLNVRKSIAVPFNSSTPLHWKCPQGPDHTWQCTISSRLSQLSTLKDGETDCPCCNNLKTSVTNSLETLYPGLSSQICTLSEPVVDENELNGVPPEKIKMGYNPKSVRPDNLMTTSNVNVWFKCDVGPDHRWLMSLRSSLEEVNSKDSLLMCPCCEGKKVSATNSLEGRRPDLAGMWCYEKNEEAGLRGGPGGVMAESEGRIWVEKEGRVWEVDVREAVQAEGLPLPPPLPKKEVEVVLVEEKEDVGGEEKEEVVPVPAALHEEPPVQEKPVLEEEQKWKKKFTKVVGALKFASGFKAIMGLGFGKKKKKAEVVEIVEEVEVEVTADAKQRRENKASILT</sequence>
<evidence type="ECO:0000313" key="4">
    <source>
        <dbReference type="Proteomes" id="UP001165085"/>
    </source>
</evidence>
<gene>
    <name evidence="3" type="ORF">TrST_g10536</name>
</gene>
<dbReference type="InterPro" id="IPR025487">
    <property type="entry name" value="DUF4379"/>
</dbReference>
<reference evidence="4" key="1">
    <citation type="journal article" date="2023" name="Commun. Biol.">
        <title>Genome analysis of Parmales, the sister group of diatoms, reveals the evolutionary specialization of diatoms from phago-mixotrophs to photoautotrophs.</title>
        <authorList>
            <person name="Ban H."/>
            <person name="Sato S."/>
            <person name="Yoshikawa S."/>
            <person name="Yamada K."/>
            <person name="Nakamura Y."/>
            <person name="Ichinomiya M."/>
            <person name="Sato N."/>
            <person name="Blanc-Mathieu R."/>
            <person name="Endo H."/>
            <person name="Kuwata A."/>
            <person name="Ogata H."/>
        </authorList>
    </citation>
    <scope>NUCLEOTIDE SEQUENCE [LARGE SCALE GENOMIC DNA]</scope>
    <source>
        <strain evidence="4">NIES 3701</strain>
    </source>
</reference>
<dbReference type="PANTHER" id="PTHR37317">
    <property type="entry name" value="BLR8090 PROTEIN"/>
    <property type="match status" value="1"/>
</dbReference>
<dbReference type="Proteomes" id="UP001165085">
    <property type="component" value="Unassembled WGS sequence"/>
</dbReference>
<evidence type="ECO:0000259" key="2">
    <source>
        <dbReference type="Pfam" id="PF14311"/>
    </source>
</evidence>
<protein>
    <recommendedName>
        <fullName evidence="2">Treble clef zinc finger domain-containing protein</fullName>
    </recommendedName>
</protein>
<dbReference type="AlphaFoldDB" id="A0A9W7BYA9"/>
<evidence type="ECO:0000256" key="1">
    <source>
        <dbReference type="SAM" id="MobiDB-lite"/>
    </source>
</evidence>